<dbReference type="EMBL" id="QXVO01000003">
    <property type="protein sequence ID" value="RIO47515.1"/>
    <property type="molecule type" value="Genomic_DNA"/>
</dbReference>
<proteinExistence type="predicted"/>
<dbReference type="HOGENOM" id="CLU_147434_0_0_9"/>
<dbReference type="STRING" id="1284.SHYC_05755"/>
<protein>
    <recommendedName>
        <fullName evidence="3">ComK family protein</fullName>
    </recommendedName>
</protein>
<evidence type="ECO:0000313" key="2">
    <source>
        <dbReference type="Proteomes" id="UP000285625"/>
    </source>
</evidence>
<name>A0A0A8HP36_STAHY</name>
<gene>
    <name evidence="1" type="ORF">BUZ57_01730</name>
</gene>
<evidence type="ECO:0000313" key="1">
    <source>
        <dbReference type="EMBL" id="RIO47515.1"/>
    </source>
</evidence>
<dbReference type="Proteomes" id="UP000285625">
    <property type="component" value="Unassembled WGS sequence"/>
</dbReference>
<dbReference type="AlphaFoldDB" id="A0A0A8HP36"/>
<dbReference type="KEGG" id="shu:SHYC_05755"/>
<dbReference type="RefSeq" id="WP_052257826.1">
    <property type="nucleotide sequence ID" value="NZ_CP008747.1"/>
</dbReference>
<accession>A0A0A8HP36</accession>
<reference evidence="1 2" key="1">
    <citation type="journal article" date="2016" name="Front. Microbiol.">
        <title>Comprehensive Phylogenetic Analysis of Bovine Non-aureus Staphylococci Species Based on Whole-Genome Sequencing.</title>
        <authorList>
            <person name="Naushad S."/>
            <person name="Barkema H.W."/>
            <person name="Luby C."/>
            <person name="Condas L.A."/>
            <person name="Nobrega D.B."/>
            <person name="Carson D.A."/>
            <person name="De Buck J."/>
        </authorList>
    </citation>
    <scope>NUCLEOTIDE SEQUENCE [LARGE SCALE GENOMIC DNA]</scope>
    <source>
        <strain evidence="1 2">SNUC 5959</strain>
    </source>
</reference>
<organism evidence="1 2">
    <name type="scientific">Staphylococcus hyicus</name>
    <dbReference type="NCBI Taxonomy" id="1284"/>
    <lineage>
        <taxon>Bacteria</taxon>
        <taxon>Bacillati</taxon>
        <taxon>Bacillota</taxon>
        <taxon>Bacilli</taxon>
        <taxon>Bacillales</taxon>
        <taxon>Staphylococcaceae</taxon>
        <taxon>Staphylococcus</taxon>
    </lineage>
</organism>
<evidence type="ECO:0008006" key="3">
    <source>
        <dbReference type="Google" id="ProtNLM"/>
    </source>
</evidence>
<sequence length="144" mass="16880">MTQFNSLLYVETPLVMTHELNIQFRYFNIHSSMSLTSFLNTLVKSHHKHLNTQIALASNMLNIGQFIPIYISPELIICPLFPKRSTYQVYINMTEVIGLTSMKDRTRIHFKQNHQFIADVSITFCLKKWKECLLLRQLMLSQSV</sequence>
<comment type="caution">
    <text evidence="1">The sequence shown here is derived from an EMBL/GenBank/DDBJ whole genome shotgun (WGS) entry which is preliminary data.</text>
</comment>
<dbReference type="GeneID" id="41074183"/>